<reference evidence="4 5" key="1">
    <citation type="journal article" date="2014" name="Int. J. Syst. Evol. Microbiol.">
        <title>Complete genome sequence of Corynebacterium casei LMG S-19264T (=DSM 44701T), isolated from a smear-ripened cheese.</title>
        <authorList>
            <consortium name="US DOE Joint Genome Institute (JGI-PGF)"/>
            <person name="Walter F."/>
            <person name="Albersmeier A."/>
            <person name="Kalinowski J."/>
            <person name="Ruckert C."/>
        </authorList>
    </citation>
    <scope>NUCLEOTIDE SEQUENCE [LARGE SCALE GENOMIC DNA]</scope>
    <source>
        <strain evidence="4 5">CGMCC 1.15295</strain>
    </source>
</reference>
<organism evidence="4 5">
    <name type="scientific">Aquaticitalea lipolytica</name>
    <dbReference type="NCBI Taxonomy" id="1247562"/>
    <lineage>
        <taxon>Bacteria</taxon>
        <taxon>Pseudomonadati</taxon>
        <taxon>Bacteroidota</taxon>
        <taxon>Flavobacteriia</taxon>
        <taxon>Flavobacteriales</taxon>
        <taxon>Flavobacteriaceae</taxon>
        <taxon>Aquaticitalea</taxon>
    </lineage>
</organism>
<evidence type="ECO:0000313" key="5">
    <source>
        <dbReference type="Proteomes" id="UP000598120"/>
    </source>
</evidence>
<dbReference type="NCBIfam" id="TIGR03696">
    <property type="entry name" value="Rhs_assc_core"/>
    <property type="match status" value="1"/>
</dbReference>
<evidence type="ECO:0000256" key="1">
    <source>
        <dbReference type="SAM" id="MobiDB-lite"/>
    </source>
</evidence>
<keyword evidence="5" id="KW-1185">Reference proteome</keyword>
<dbReference type="Pfam" id="PF20041">
    <property type="entry name" value="DUF6443"/>
    <property type="match status" value="1"/>
</dbReference>
<evidence type="ECO:0000259" key="3">
    <source>
        <dbReference type="Pfam" id="PF20041"/>
    </source>
</evidence>
<proteinExistence type="predicted"/>
<feature type="chain" id="PRO_5035176717" description="DUF6443 domain-containing protein" evidence="2">
    <location>
        <begin position="23"/>
        <end position="1460"/>
    </location>
</feature>
<comment type="caution">
    <text evidence="4">The sequence shown here is derived from an EMBL/GenBank/DDBJ whole genome shotgun (WGS) entry which is preliminary data.</text>
</comment>
<gene>
    <name evidence="4" type="ORF">GCM10011531_27640</name>
</gene>
<dbReference type="InterPro" id="IPR022385">
    <property type="entry name" value="Rhs_assc_core"/>
</dbReference>
<feature type="compositionally biased region" description="Polar residues" evidence="1">
    <location>
        <begin position="1295"/>
        <end position="1309"/>
    </location>
</feature>
<sequence length="1460" mass="162464">MMIMKKLHYTLAALFVSSIAMAQGPTTTENYIYNTTYQVKTLDGTTNAVTQQPLTEDDKIESITYFDGLGRPKQQISRQAGGNKQDILVPIVYDAFGRQVQQYLPYANPLQDGSSTSLGFVNPTNLLSDLNAYYIAKYPVDINGSVPNPFSETHYESSPLNRVLEQGAPGIDWKIDKQSDTDHTIKFEYKTNSTNEVAYYKVIFPTGNTEQPQLFYSGLYQANQLYKTITKDENWKPSDLKNHTTEEFKDKQGRVILKRTYTNQVPHDTYYVYDDFGNLTYVLSPKGSDLVLSTNGYKNYDETFSCDYLVPLDKGGEKTITDCSGQLNITIDDVNLDLTVEMSASFNTPINLRNGPIVQLDTTIPNMIVGTITTGGVNYIVSIQDGFLHISGSGVLSSISETLIVSLPTYSVQTNIVNDLCYQYHYDYRNRLVEKKIPQKGWEYIVYDKLDRPVLTQDEYQRLNDPTKKGWLFTKYDAFGRVAFTGQHISNLTRIDIQAFVNSSTVLSETSSSTPTNINGVSLYYTNNVYPQNTLTVYTINYYDTYNPELSAAFSNPNVVLGTPVSSNTKTLPTGSKVRVLGTNDWTTTVSYYDEKGQPIYIGSKNTYLNTTDIIKTQLDFVGKVLKTESSHTKDSNSPIIVTDNFTYDHTGRLLTQNQQIGTGNIETIVNNTYDELGQLVNKGVGGIEASPLQVVDYKYNIRGWLKSINDKSNLGTDLFAFGINYNTTELGQTNTPLYNGNISETTWKTANDVSTNTTRGYAYSYDALNRLTTANMSINTGSGFSVADGYHENGFNYDKNGNILSLQRVGAVDIFDNLTYFYNGNQLTKVNDAITNQQTEGFIDGNTTGDDYSYDTNGNMIEDKNKNITSITYNHLNLPTQIQIANQGNIVYTYDATGTKLSKTVNPLFGTYQSTFYAGNYIYETLAGNPILKFFNHAEGYVEPDGQGGYNYVYQYKDHLGNIRLSYSDLEGNYQQILDSDFENDFNGWQENGSVNYLLDNGRVKANVDSPWEGIRYDLTGVVTVTGETLKVKVDFDKGNTQSDVRLYLPEFDSNDNLVRYNVLNWNLQSGHSEYTLTMLDSGNTIKSFHIDKDDTNTSTTTYFYVGHVTLERGEIEIVEENNYYPFGLKHKGYNNVVSPSTNSVATKFEFQGVEFEKALGLNLHEMDFRNYDPALGRFTGIDPVTHHSMSPYVAFDNNPIFWVDPSGADARDPIKETNTIISSRVDKNNVTYITQTTTTSTTTTNEDGSVSVTYSSGSITNTVDANGNVTNGTTVTTTSGTITKDVNGKISASDPTTATRGANSNDGSSALREWTGVVSDYNKNNEGIYNKDKINELSDKTTKATKAGVAVISLFGGVDKFISSTLDSKTKKIIGLVGGVTSFDTVVGKAGDMLKNEIGQNNGHMMIYGVEQVINGATIKQMKTPSNPDGNRKRVGPTSFQDLFKGSKWLEWWNGGKN</sequence>
<dbReference type="Proteomes" id="UP000598120">
    <property type="component" value="Unassembled WGS sequence"/>
</dbReference>
<dbReference type="Gene3D" id="2.180.10.10">
    <property type="entry name" value="RHS repeat-associated core"/>
    <property type="match status" value="2"/>
</dbReference>
<dbReference type="InterPro" id="IPR045619">
    <property type="entry name" value="DUF6443"/>
</dbReference>
<evidence type="ECO:0000256" key="2">
    <source>
        <dbReference type="SAM" id="SignalP"/>
    </source>
</evidence>
<accession>A0A8J2TUD8</accession>
<feature type="region of interest" description="Disordered" evidence="1">
    <location>
        <begin position="1289"/>
        <end position="1309"/>
    </location>
</feature>
<evidence type="ECO:0000313" key="4">
    <source>
        <dbReference type="EMBL" id="GFZ94311.1"/>
    </source>
</evidence>
<protein>
    <recommendedName>
        <fullName evidence="3">DUF6443 domain-containing protein</fullName>
    </recommendedName>
</protein>
<keyword evidence="2" id="KW-0732">Signal</keyword>
<feature type="domain" description="DUF6443" evidence="3">
    <location>
        <begin position="42"/>
        <end position="186"/>
    </location>
</feature>
<feature type="signal peptide" evidence="2">
    <location>
        <begin position="1"/>
        <end position="22"/>
    </location>
</feature>
<dbReference type="EMBL" id="BMIC01000011">
    <property type="protein sequence ID" value="GFZ94311.1"/>
    <property type="molecule type" value="Genomic_DNA"/>
</dbReference>
<name>A0A8J2TUD8_9FLAO</name>